<dbReference type="Gene3D" id="1.10.10.10">
    <property type="entry name" value="Winged helix-like DNA-binding domain superfamily/Winged helix DNA-binding domain"/>
    <property type="match status" value="1"/>
</dbReference>
<evidence type="ECO:0000313" key="3">
    <source>
        <dbReference type="EMBL" id="EDQ35162.1"/>
    </source>
</evidence>
<gene>
    <name evidence="3" type="ORF">HPDFL43_18247</name>
</gene>
<keyword evidence="4" id="KW-1185">Reference proteome</keyword>
<comment type="caution">
    <text evidence="3">The sequence shown here is derived from an EMBL/GenBank/DDBJ whole genome shotgun (WGS) entry which is preliminary data.</text>
</comment>
<dbReference type="eggNOG" id="COG2378">
    <property type="taxonomic scope" value="Bacteria"/>
</dbReference>
<evidence type="ECO:0000259" key="1">
    <source>
        <dbReference type="Pfam" id="PF08279"/>
    </source>
</evidence>
<dbReference type="PROSITE" id="PS52050">
    <property type="entry name" value="WYL"/>
    <property type="match status" value="1"/>
</dbReference>
<dbReference type="AlphaFoldDB" id="A9CU75"/>
<accession>A9CU75</accession>
<reference evidence="3 4" key="1">
    <citation type="submission" date="2007-10" db="EMBL/GenBank/DDBJ databases">
        <authorList>
            <person name="Wagner-Dobler I."/>
            <person name="Ferriera S."/>
            <person name="Johnson J."/>
            <person name="Kravitz S."/>
            <person name="Beeson K."/>
            <person name="Sutton G."/>
            <person name="Rogers Y.-H."/>
            <person name="Friedman R."/>
            <person name="Frazier M."/>
            <person name="Venter J.C."/>
        </authorList>
    </citation>
    <scope>NUCLEOTIDE SEQUENCE [LARGE SCALE GENOMIC DNA]</scope>
    <source>
        <strain evidence="3 4">DFL-43</strain>
    </source>
</reference>
<reference evidence="3 4" key="2">
    <citation type="submission" date="2012-06" db="EMBL/GenBank/DDBJ databases">
        <authorList>
            <person name="Fiebig A."/>
        </authorList>
    </citation>
    <scope>NUCLEOTIDE SEQUENCE [LARGE SCALE GENOMIC DNA]</scope>
    <source>
        <strain evidence="3 4">DFL-43</strain>
    </source>
</reference>
<dbReference type="InterPro" id="IPR026881">
    <property type="entry name" value="WYL_dom"/>
</dbReference>
<dbReference type="PANTHER" id="PTHR34580">
    <property type="match status" value="1"/>
</dbReference>
<dbReference type="InterPro" id="IPR036388">
    <property type="entry name" value="WH-like_DNA-bd_sf"/>
</dbReference>
<dbReference type="Pfam" id="PF08279">
    <property type="entry name" value="HTH_11"/>
    <property type="match status" value="1"/>
</dbReference>
<evidence type="ECO:0000313" key="4">
    <source>
        <dbReference type="Proteomes" id="UP000004291"/>
    </source>
</evidence>
<feature type="domain" description="Helix-turn-helix type 11" evidence="1">
    <location>
        <begin position="20"/>
        <end position="74"/>
    </location>
</feature>
<dbReference type="RefSeq" id="WP_007199393.1">
    <property type="nucleotide sequence ID" value="NZ_CM002917.1"/>
</dbReference>
<dbReference type="Proteomes" id="UP000004291">
    <property type="component" value="Chromosome"/>
</dbReference>
<dbReference type="InterPro" id="IPR013196">
    <property type="entry name" value="HTH_11"/>
</dbReference>
<sequence>MSAALIPADDGILAMRRSDRLFEIIQILRSARQPVTAEVIARQLEVSTRTIYRDISALQIMKTPIEGESGIGYIMRRGYDLPPLNFDLEEIEALRVGLALLSRTGDSALQGAARRIHEKVDALHGPADWLQVAPWGAALDDPAKGCVSKATLRDAIRDERKLELIYQDEKGCETVRTVRPLALVYHLECVMLAAWCELRGAFRHFRADRIYGCDVLEERFTGQAGALRMIWLEQNPLGTAEVEQV</sequence>
<name>A9CU75_HOEPD</name>
<dbReference type="STRING" id="411684.HPDFL43_18247"/>
<protein>
    <submittedName>
        <fullName evidence="3">Putative transcriptional regulator</fullName>
    </submittedName>
</protein>
<dbReference type="HOGENOM" id="CLU_041141_7_1_5"/>
<dbReference type="InterPro" id="IPR036390">
    <property type="entry name" value="WH_DNA-bd_sf"/>
</dbReference>
<evidence type="ECO:0000259" key="2">
    <source>
        <dbReference type="Pfam" id="PF13280"/>
    </source>
</evidence>
<dbReference type="Pfam" id="PF13280">
    <property type="entry name" value="WYL"/>
    <property type="match status" value="1"/>
</dbReference>
<dbReference type="InterPro" id="IPR051534">
    <property type="entry name" value="CBASS_pafABC_assoc_protein"/>
</dbReference>
<proteinExistence type="predicted"/>
<dbReference type="EMBL" id="ABIA03000005">
    <property type="protein sequence ID" value="EDQ35162.1"/>
    <property type="molecule type" value="Genomic_DNA"/>
</dbReference>
<organism evidence="3 4">
    <name type="scientific">Hoeflea phototrophica (strain DSM 17068 / NCIMB 14078 / DFL-43)</name>
    <dbReference type="NCBI Taxonomy" id="411684"/>
    <lineage>
        <taxon>Bacteria</taxon>
        <taxon>Pseudomonadati</taxon>
        <taxon>Pseudomonadota</taxon>
        <taxon>Alphaproteobacteria</taxon>
        <taxon>Hyphomicrobiales</taxon>
        <taxon>Rhizobiaceae</taxon>
        <taxon>Hoeflea</taxon>
    </lineage>
</organism>
<feature type="domain" description="WYL" evidence="2">
    <location>
        <begin position="150"/>
        <end position="211"/>
    </location>
</feature>
<dbReference type="SUPFAM" id="SSF46785">
    <property type="entry name" value="Winged helix' DNA-binding domain"/>
    <property type="match status" value="1"/>
</dbReference>
<dbReference type="PANTHER" id="PTHR34580:SF3">
    <property type="entry name" value="PROTEIN PAFB"/>
    <property type="match status" value="1"/>
</dbReference>